<gene>
    <name evidence="2" type="ORF">D7I46_02810</name>
</gene>
<evidence type="ECO:0000313" key="2">
    <source>
        <dbReference type="EMBL" id="AYG00110.1"/>
    </source>
</evidence>
<proteinExistence type="predicted"/>
<dbReference type="EMBL" id="CP032627">
    <property type="protein sequence ID" value="AYG00110.1"/>
    <property type="molecule type" value="Genomic_DNA"/>
</dbReference>
<dbReference type="CDD" id="cd04301">
    <property type="entry name" value="NAT_SF"/>
    <property type="match status" value="1"/>
</dbReference>
<accession>A0A387BGX0</accession>
<dbReference type="RefSeq" id="WP_120771498.1">
    <property type="nucleotide sequence ID" value="NZ_CP032627.1"/>
</dbReference>
<dbReference type="InterPro" id="IPR000182">
    <property type="entry name" value="GNAT_dom"/>
</dbReference>
<dbReference type="InterPro" id="IPR052829">
    <property type="entry name" value="N-acetyltransferase_domain"/>
</dbReference>
<dbReference type="Pfam" id="PF00583">
    <property type="entry name" value="Acetyltransf_1"/>
    <property type="match status" value="1"/>
</dbReference>
<dbReference type="SUPFAM" id="SSF55729">
    <property type="entry name" value="Acyl-CoA N-acyltransferases (Nat)"/>
    <property type="match status" value="1"/>
</dbReference>
<dbReference type="AlphaFoldDB" id="A0A387BGX0"/>
<protein>
    <submittedName>
        <fullName evidence="2">GNAT family N-acetyltransferase</fullName>
    </submittedName>
</protein>
<dbReference type="InterPro" id="IPR016181">
    <property type="entry name" value="Acyl_CoA_acyltransferase"/>
</dbReference>
<name>A0A387BGX0_9LACT</name>
<dbReference type="Gene3D" id="3.40.630.30">
    <property type="match status" value="1"/>
</dbReference>
<sequence>MIKLTKMNKKSFEDYMATSVEVFAKEKVENGTWDKASSISNSKKEYDRLLPEGLQTPNNYFYSVLYHEKIIGYIWIAKSTDNENTAFIYDFEIYPEFQNLGFGTKVIDLIEIQAKQLSFTSLALHVFGNNSRAIHVYQKTGFQITDINMQKKL</sequence>
<dbReference type="KEGG" id="lact:D7I46_02810"/>
<organism evidence="2 3">
    <name type="scientific">Lactococcus allomyrinae</name>
    <dbReference type="NCBI Taxonomy" id="2419773"/>
    <lineage>
        <taxon>Bacteria</taxon>
        <taxon>Bacillati</taxon>
        <taxon>Bacillota</taxon>
        <taxon>Bacilli</taxon>
        <taxon>Lactobacillales</taxon>
        <taxon>Streptococcaceae</taxon>
        <taxon>Lactococcus</taxon>
    </lineage>
</organism>
<dbReference type="OrthoDB" id="65897at2"/>
<keyword evidence="3" id="KW-1185">Reference proteome</keyword>
<evidence type="ECO:0000313" key="3">
    <source>
        <dbReference type="Proteomes" id="UP000269374"/>
    </source>
</evidence>
<evidence type="ECO:0000259" key="1">
    <source>
        <dbReference type="PROSITE" id="PS51186"/>
    </source>
</evidence>
<feature type="domain" description="N-acetyltransferase" evidence="1">
    <location>
        <begin position="2"/>
        <end position="153"/>
    </location>
</feature>
<dbReference type="Proteomes" id="UP000269374">
    <property type="component" value="Chromosome"/>
</dbReference>
<reference evidence="2 3" key="1">
    <citation type="submission" date="2018-09" db="EMBL/GenBank/DDBJ databases">
        <title>Genome sequencing of strain 1JSPR-7.</title>
        <authorList>
            <person name="Heo J."/>
            <person name="Kim S.-J."/>
            <person name="Kwon S.-W."/>
        </authorList>
    </citation>
    <scope>NUCLEOTIDE SEQUENCE [LARGE SCALE GENOMIC DNA]</scope>
    <source>
        <strain evidence="2 3">1JSPR-7</strain>
    </source>
</reference>
<dbReference type="GO" id="GO:0016747">
    <property type="term" value="F:acyltransferase activity, transferring groups other than amino-acyl groups"/>
    <property type="evidence" value="ECO:0007669"/>
    <property type="project" value="InterPro"/>
</dbReference>
<dbReference type="PANTHER" id="PTHR43259:SF1">
    <property type="entry name" value="N-ACETYLTRANSFERASE DOMAIN-CONTAINING PROTEIN"/>
    <property type="match status" value="1"/>
</dbReference>
<dbReference type="PANTHER" id="PTHR43259">
    <property type="entry name" value="SPT10P"/>
    <property type="match status" value="1"/>
</dbReference>
<dbReference type="PROSITE" id="PS51186">
    <property type="entry name" value="GNAT"/>
    <property type="match status" value="1"/>
</dbReference>
<keyword evidence="2" id="KW-0808">Transferase</keyword>